<dbReference type="OrthoDB" id="9763484at2"/>
<dbReference type="PANTHER" id="PTHR43156">
    <property type="entry name" value="STAGE II SPORULATION PROTEIN E-RELATED"/>
    <property type="match status" value="1"/>
</dbReference>
<comment type="caution">
    <text evidence="6">The sequence shown here is derived from an EMBL/GenBank/DDBJ whole genome shotgun (WGS) entry which is preliminary data.</text>
</comment>
<evidence type="ECO:0000313" key="6">
    <source>
        <dbReference type="EMBL" id="EIC02619.1"/>
    </source>
</evidence>
<feature type="signal peptide" evidence="4">
    <location>
        <begin position="1"/>
        <end position="30"/>
    </location>
</feature>
<evidence type="ECO:0000256" key="3">
    <source>
        <dbReference type="SAM" id="Phobius"/>
    </source>
</evidence>
<evidence type="ECO:0000256" key="4">
    <source>
        <dbReference type="SAM" id="SignalP"/>
    </source>
</evidence>
<keyword evidence="3" id="KW-1133">Transmembrane helix</keyword>
<keyword evidence="3" id="KW-0812">Transmembrane</keyword>
<dbReference type="SMART" id="SM00331">
    <property type="entry name" value="PP2C_SIG"/>
    <property type="match status" value="1"/>
</dbReference>
<feature type="coiled-coil region" evidence="2">
    <location>
        <begin position="1191"/>
        <end position="1237"/>
    </location>
</feature>
<dbReference type="Gene3D" id="6.10.340.10">
    <property type="match status" value="1"/>
</dbReference>
<feature type="transmembrane region" description="Helical" evidence="3">
    <location>
        <begin position="852"/>
        <end position="872"/>
    </location>
</feature>
<organism evidence="6 7">
    <name type="scientific">Treponema saccharophilum DSM 2985</name>
    <dbReference type="NCBI Taxonomy" id="907348"/>
    <lineage>
        <taxon>Bacteria</taxon>
        <taxon>Pseudomonadati</taxon>
        <taxon>Spirochaetota</taxon>
        <taxon>Spirochaetia</taxon>
        <taxon>Spirochaetales</taxon>
        <taxon>Treponemataceae</taxon>
        <taxon>Treponema</taxon>
    </lineage>
</organism>
<evidence type="ECO:0000313" key="7">
    <source>
        <dbReference type="Proteomes" id="UP000003571"/>
    </source>
</evidence>
<feature type="transmembrane region" description="Helical" evidence="3">
    <location>
        <begin position="1105"/>
        <end position="1132"/>
    </location>
</feature>
<dbReference type="InterPro" id="IPR003660">
    <property type="entry name" value="HAMP_dom"/>
</dbReference>
<dbReference type="InterPro" id="IPR001932">
    <property type="entry name" value="PPM-type_phosphatase-like_dom"/>
</dbReference>
<dbReference type="CDD" id="cd06225">
    <property type="entry name" value="HAMP"/>
    <property type="match status" value="1"/>
</dbReference>
<dbReference type="SUPFAM" id="SSF81606">
    <property type="entry name" value="PP2C-like"/>
    <property type="match status" value="1"/>
</dbReference>
<evidence type="ECO:0000259" key="5">
    <source>
        <dbReference type="PROSITE" id="PS50885"/>
    </source>
</evidence>
<dbReference type="PROSITE" id="PS50885">
    <property type="entry name" value="HAMP"/>
    <property type="match status" value="1"/>
</dbReference>
<sequence>MKGTNESRARKIASKIAAALAALTIAAALSADIAGIPAGKRQLYWEKPRAITKADSRFPQAVSCGGRMTVFFEEIDSANNRMWISEVSRNEGELSWGEPRRISPPIRYAGEVPDILSAAAREDGTVALAAQSSPGEITVYTSGGGDFTESKIDCGGKEFAGGRIFATARGTFMIFASLGDSSARREDGFFSIYAAESADGKKWSPLSPFGAASGISNPFVPTLAPIKRDGRKTDAVVFQGIPSGELTAGSVFQLFYAERKEDGSWENAAAITSGAGYRNQRPALAFEDDGKGGGNVLVSWERTETTSDSARIVVAEISGGMISDAEELTSRGDAHRPTFFENGGKTALVWFDDRKGTDGIYMATKNGFLWTEETLSETKTNSRFAFPLVMESEIAFAWEDDSGEQGRITVLETDRSCGKPEIIAESFRKGERSTSEKAAARVSLPDDSSGIAGFTWIWTQDEDEEPPKDASKLVLPGKKHITSYAGGDGIWFFKARALDNAGNWSEPASLRYWRDLTPPLQPVIKEVAEDEFGFAQSNDFTIEWEDDERDDDIAGYSWNITPIGVLDKTLMVNKTHPLRVPGATVEKRVSDMVLRYTKERELQKWDKKSRPPRKMMGQRKSASFRNHENGLFIFSVCAIDKVGNIGEPADYLIILNKYQPQTKILGVTQKTDEFGTVSIAITGEGFLYDGTISEVALESEGRSYRFTKKNGLVVASDSRIEGISLPDMKAGTYRITVTHTDRGKSTWKSRLVVTKSGIIKHGNRYFFEAEWKKADESAGGIGFGDLALVLVASLLVMSTIAAARGLTGTVRQMAEIKGAITAIMGGEKMPIEKKEELRQAFGRRGISLKAKLFLFTTILVISIVSLVAVSLGRRLSDTQEMTLAKGLQERVDVVMESISSGVRTYLPEGLEKSTDIATLPNQTAYFSEADFATVTGLPNSGENTNIDYVWASNDPGILSKIDSKELNQGSSRLSNPDERIFSIIGGLNKEAVSQVSDISAGIAILRAEMADEKTTDGRREEISRTTTELYREIERKLNELSSDASGSVPPFSTQKLDRSQRTYTFYKPVLYRQSGDEETFVRALVMMQVSTEELIESVDRARRDIFIIAVVIAIIAIIIGDIAAFALASVIVNPIRRLVLHVKKIGETADKEELDGEEIEIKSRDEIRTLGDAVNDMTRGLVKAAKDEKIAAKIREENIRTREEAARAQAEAAEAQARVLEEQEKALEAQKMNMDGKAVQNALIPLNAGRDNKQTTASYRDKEIDLFCYYEGSDDVSGDFFDYKKLDDRWYAVIKCDVSGHGIPAALLVAVIATIFREYFSDWSFKKNGTRINELAGKLNEFIGNLGLRGKFATLLIGLFDSKNDDVYLCHAGDRIVRVFDAEKKQQKTIELDSATSGMPAAGQIEQWMVDMKGGYQVRKFKLRKNDILFLYTDGIEEAQSYFKDEHFRNRKCGEKVHLDKDGKHINHMPDEEYEEFGNDRIKEIVECVFNRRKYTLKRCHPQNPSESLEFDLSACTGSTEDMILALASIEKVFRMYKKPDARGNVTKDDKGNIRIDGDGIRVDRKIDEFLSRTFSGYDFYCRDKMDMGEQNYLYYINVNEDKQADDLTIYAIKNL</sequence>
<dbReference type="Proteomes" id="UP000003571">
    <property type="component" value="Unassembled WGS sequence"/>
</dbReference>
<keyword evidence="1" id="KW-0378">Hydrolase</keyword>
<dbReference type="GO" id="GO:0016020">
    <property type="term" value="C:membrane"/>
    <property type="evidence" value="ECO:0007669"/>
    <property type="project" value="InterPro"/>
</dbReference>
<dbReference type="PANTHER" id="PTHR43156:SF2">
    <property type="entry name" value="STAGE II SPORULATION PROTEIN E"/>
    <property type="match status" value="1"/>
</dbReference>
<dbReference type="InterPro" id="IPR036457">
    <property type="entry name" value="PPM-type-like_dom_sf"/>
</dbReference>
<feature type="chain" id="PRO_5003609163" evidence="4">
    <location>
        <begin position="31"/>
        <end position="1616"/>
    </location>
</feature>
<dbReference type="Pfam" id="PF00672">
    <property type="entry name" value="HAMP"/>
    <property type="match status" value="1"/>
</dbReference>
<dbReference type="STRING" id="907348.TresaDRAFT_1899"/>
<dbReference type="Pfam" id="PF07228">
    <property type="entry name" value="SpoIIE"/>
    <property type="match status" value="1"/>
</dbReference>
<keyword evidence="2" id="KW-0175">Coiled coil</keyword>
<dbReference type="GO" id="GO:0007165">
    <property type="term" value="P:signal transduction"/>
    <property type="evidence" value="ECO:0007669"/>
    <property type="project" value="InterPro"/>
</dbReference>
<proteinExistence type="predicted"/>
<dbReference type="InterPro" id="IPR052016">
    <property type="entry name" value="Bact_Sigma-Reg"/>
</dbReference>
<dbReference type="eggNOG" id="COG2208">
    <property type="taxonomic scope" value="Bacteria"/>
</dbReference>
<reference evidence="6 7" key="1">
    <citation type="submission" date="2011-09" db="EMBL/GenBank/DDBJ databases">
        <title>The draft genome of Treponema saccharophilum DSM 2985.</title>
        <authorList>
            <consortium name="US DOE Joint Genome Institute (JGI-PGF)"/>
            <person name="Lucas S."/>
            <person name="Copeland A."/>
            <person name="Lapidus A."/>
            <person name="Glavina del Rio T."/>
            <person name="Dalin E."/>
            <person name="Tice H."/>
            <person name="Bruce D."/>
            <person name="Goodwin L."/>
            <person name="Pitluck S."/>
            <person name="Peters L."/>
            <person name="Kyrpides N."/>
            <person name="Mavromatis K."/>
            <person name="Ivanova N."/>
            <person name="Markowitz V."/>
            <person name="Cheng J.-F."/>
            <person name="Hugenholtz P."/>
            <person name="Woyke T."/>
            <person name="Wu D."/>
            <person name="Gronow S."/>
            <person name="Wellnitz S."/>
            <person name="Brambilla E."/>
            <person name="Klenk H.-P."/>
            <person name="Eisen J.A."/>
        </authorList>
    </citation>
    <scope>NUCLEOTIDE SEQUENCE [LARGE SCALE GENOMIC DNA]</scope>
    <source>
        <strain evidence="6 7">DSM 2985</strain>
    </source>
</reference>
<dbReference type="SMART" id="SM00304">
    <property type="entry name" value="HAMP"/>
    <property type="match status" value="1"/>
</dbReference>
<name>H7EIG8_9SPIR</name>
<gene>
    <name evidence="6" type="ORF">TresaDRAFT_1899</name>
</gene>
<evidence type="ECO:0000256" key="1">
    <source>
        <dbReference type="ARBA" id="ARBA00022801"/>
    </source>
</evidence>
<feature type="domain" description="HAMP" evidence="5">
    <location>
        <begin position="1129"/>
        <end position="1186"/>
    </location>
</feature>
<dbReference type="PATRIC" id="fig|907348.3.peg.611"/>
<dbReference type="Gene3D" id="3.60.40.10">
    <property type="entry name" value="PPM-type phosphatase domain"/>
    <property type="match status" value="1"/>
</dbReference>
<keyword evidence="3" id="KW-0472">Membrane</keyword>
<keyword evidence="4" id="KW-0732">Signal</keyword>
<dbReference type="EMBL" id="AGRW01000036">
    <property type="protein sequence ID" value="EIC02619.1"/>
    <property type="molecule type" value="Genomic_DNA"/>
</dbReference>
<accession>H7EIG8</accession>
<dbReference type="CDD" id="cd15482">
    <property type="entry name" value="Sialidase_non-viral"/>
    <property type="match status" value="1"/>
</dbReference>
<evidence type="ECO:0000256" key="2">
    <source>
        <dbReference type="SAM" id="Coils"/>
    </source>
</evidence>
<protein>
    <submittedName>
        <fullName evidence="6">Protein serine/threonine phosphatase with extracellular sensor</fullName>
    </submittedName>
</protein>
<dbReference type="RefSeq" id="WP_002702740.1">
    <property type="nucleotide sequence ID" value="NZ_AGRW01000036.1"/>
</dbReference>
<keyword evidence="7" id="KW-1185">Reference proteome</keyword>
<dbReference type="GO" id="GO:0016791">
    <property type="term" value="F:phosphatase activity"/>
    <property type="evidence" value="ECO:0007669"/>
    <property type="project" value="TreeGrafter"/>
</dbReference>